<sequence>MKPEQDRRQRPGTSDTAGWHSLEFIVRHALEMQRDIGTANAVEFLQSIGISPQVIARVLAPDAQLREADQQALAAAVPVADLPVATRRAYLRRTLGASAGVKSDIRTRAPP</sequence>
<accession>A0AA41H9M5</accession>
<evidence type="ECO:0000313" key="2">
    <source>
        <dbReference type="EMBL" id="MCP2009963.1"/>
    </source>
</evidence>
<gene>
    <name evidence="1" type="ORF">KVP70_20140</name>
    <name evidence="2" type="ORF">L1274_003695</name>
</gene>
<name>A0AA41H9M5_9BURK</name>
<dbReference type="EMBL" id="JAHTGR010000010">
    <property type="protein sequence ID" value="MBV6323249.1"/>
    <property type="molecule type" value="Genomic_DNA"/>
</dbReference>
<dbReference type="Proteomes" id="UP001155901">
    <property type="component" value="Unassembled WGS sequence"/>
</dbReference>
<evidence type="ECO:0000313" key="4">
    <source>
        <dbReference type="Proteomes" id="UP001162889"/>
    </source>
</evidence>
<proteinExistence type="predicted"/>
<dbReference type="RefSeq" id="WP_217943931.1">
    <property type="nucleotide sequence ID" value="NZ_JAHTGR010000010.1"/>
</dbReference>
<dbReference type="AlphaFoldDB" id="A0AA41H9M5"/>
<reference evidence="1" key="1">
    <citation type="submission" date="2021-07" db="EMBL/GenBank/DDBJ databases">
        <title>Characterization of violacein-producing bacteria and related species.</title>
        <authorList>
            <person name="Wilson H.S."/>
            <person name="De Leon M.E."/>
        </authorList>
    </citation>
    <scope>NUCLEOTIDE SEQUENCE</scope>
    <source>
        <strain evidence="1">HSC-15S17</strain>
    </source>
</reference>
<organism evidence="1 3">
    <name type="scientific">Duganella violaceipulchra</name>
    <dbReference type="NCBI Taxonomy" id="2849652"/>
    <lineage>
        <taxon>Bacteria</taxon>
        <taxon>Pseudomonadati</taxon>
        <taxon>Pseudomonadota</taxon>
        <taxon>Betaproteobacteria</taxon>
        <taxon>Burkholderiales</taxon>
        <taxon>Oxalobacteraceae</taxon>
        <taxon>Telluria group</taxon>
        <taxon>Duganella</taxon>
    </lineage>
</organism>
<comment type="caution">
    <text evidence="1">The sequence shown here is derived from an EMBL/GenBank/DDBJ whole genome shotgun (WGS) entry which is preliminary data.</text>
</comment>
<keyword evidence="4" id="KW-1185">Reference proteome</keyword>
<reference evidence="2" key="2">
    <citation type="submission" date="2022-03" db="EMBL/GenBank/DDBJ databases">
        <title>Genome Encyclopedia of Bacteria and Archaea VI: Functional Genomics of Type Strains.</title>
        <authorList>
            <person name="Whitman W."/>
        </authorList>
    </citation>
    <scope>NUCLEOTIDE SEQUENCE</scope>
    <source>
        <strain evidence="2">HSC-15S17</strain>
    </source>
</reference>
<dbReference type="EMBL" id="JALJZU010000007">
    <property type="protein sequence ID" value="MCP2009963.1"/>
    <property type="molecule type" value="Genomic_DNA"/>
</dbReference>
<protein>
    <submittedName>
        <fullName evidence="1">Uncharacterized protein</fullName>
    </submittedName>
</protein>
<evidence type="ECO:0000313" key="3">
    <source>
        <dbReference type="Proteomes" id="UP001155901"/>
    </source>
</evidence>
<evidence type="ECO:0000313" key="1">
    <source>
        <dbReference type="EMBL" id="MBV6323249.1"/>
    </source>
</evidence>
<dbReference type="Proteomes" id="UP001162889">
    <property type="component" value="Unassembled WGS sequence"/>
</dbReference>